<accession>A0A9E6ZF38</accession>
<evidence type="ECO:0000256" key="3">
    <source>
        <dbReference type="ARBA" id="ARBA00023125"/>
    </source>
</evidence>
<gene>
    <name evidence="6" type="ORF">K1I37_18525</name>
</gene>
<dbReference type="RefSeq" id="WP_152498720.1">
    <property type="nucleotide sequence ID" value="NZ_AURB01000052.1"/>
</dbReference>
<evidence type="ECO:0000313" key="7">
    <source>
        <dbReference type="Proteomes" id="UP000829401"/>
    </source>
</evidence>
<dbReference type="InterPro" id="IPR039425">
    <property type="entry name" value="RNA_pol_sigma-70-like"/>
</dbReference>
<sequence length="146" mass="16667">MGEYQDLPLRIMDEYGQGIWRYVYSMTKNTAAADDLSQEVFIQAYQHLSQFREGSSMKTWLFVIEKHKCIDYFRSAFVRRVTFHARMDDVSDDSVEERVIASEQRNAVWAALFQLKPDAREPDECAQSASGAGIAGGWARWDVAGA</sequence>
<dbReference type="InterPro" id="IPR007627">
    <property type="entry name" value="RNA_pol_sigma70_r2"/>
</dbReference>
<keyword evidence="2" id="KW-0731">Sigma factor</keyword>
<dbReference type="Pfam" id="PF04542">
    <property type="entry name" value="Sigma70_r2"/>
    <property type="match status" value="1"/>
</dbReference>
<name>A0A9E6ZF38_ALIAG</name>
<dbReference type="GO" id="GO:0006352">
    <property type="term" value="P:DNA-templated transcription initiation"/>
    <property type="evidence" value="ECO:0007669"/>
    <property type="project" value="InterPro"/>
</dbReference>
<dbReference type="Proteomes" id="UP000829401">
    <property type="component" value="Chromosome"/>
</dbReference>
<feature type="domain" description="RNA polymerase sigma-70 region 2" evidence="5">
    <location>
        <begin position="13"/>
        <end position="75"/>
    </location>
</feature>
<dbReference type="InterPro" id="IPR014284">
    <property type="entry name" value="RNA_pol_sigma-70_dom"/>
</dbReference>
<dbReference type="Gene3D" id="1.10.1740.10">
    <property type="match status" value="1"/>
</dbReference>
<keyword evidence="4" id="KW-0804">Transcription</keyword>
<dbReference type="AlphaFoldDB" id="A0A9E6ZF38"/>
<dbReference type="PANTHER" id="PTHR43133">
    <property type="entry name" value="RNA POLYMERASE ECF-TYPE SIGMA FACTO"/>
    <property type="match status" value="1"/>
</dbReference>
<dbReference type="SUPFAM" id="SSF88946">
    <property type="entry name" value="Sigma2 domain of RNA polymerase sigma factors"/>
    <property type="match status" value="1"/>
</dbReference>
<keyword evidence="7" id="KW-1185">Reference proteome</keyword>
<dbReference type="PANTHER" id="PTHR43133:SF8">
    <property type="entry name" value="RNA POLYMERASE SIGMA FACTOR HI_1459-RELATED"/>
    <property type="match status" value="1"/>
</dbReference>
<dbReference type="GO" id="GO:0003677">
    <property type="term" value="F:DNA binding"/>
    <property type="evidence" value="ECO:0007669"/>
    <property type="project" value="UniProtKB-KW"/>
</dbReference>
<keyword evidence="3" id="KW-0238">DNA-binding</keyword>
<keyword evidence="1" id="KW-0805">Transcription regulation</keyword>
<dbReference type="GO" id="GO:0016987">
    <property type="term" value="F:sigma factor activity"/>
    <property type="evidence" value="ECO:0007669"/>
    <property type="project" value="UniProtKB-KW"/>
</dbReference>
<dbReference type="InterPro" id="IPR013325">
    <property type="entry name" value="RNA_pol_sigma_r2"/>
</dbReference>
<organism evidence="6 7">
    <name type="scientific">Alicyclobacillus acidoterrestris (strain ATCC 49025 / DSM 3922 / CIP 106132 / NCIMB 13137 / GD3B)</name>
    <dbReference type="NCBI Taxonomy" id="1356854"/>
    <lineage>
        <taxon>Bacteria</taxon>
        <taxon>Bacillati</taxon>
        <taxon>Bacillota</taxon>
        <taxon>Bacilli</taxon>
        <taxon>Bacillales</taxon>
        <taxon>Alicyclobacillaceae</taxon>
        <taxon>Alicyclobacillus</taxon>
    </lineage>
</organism>
<evidence type="ECO:0000259" key="5">
    <source>
        <dbReference type="Pfam" id="PF04542"/>
    </source>
</evidence>
<evidence type="ECO:0000256" key="1">
    <source>
        <dbReference type="ARBA" id="ARBA00023015"/>
    </source>
</evidence>
<evidence type="ECO:0000256" key="4">
    <source>
        <dbReference type="ARBA" id="ARBA00023163"/>
    </source>
</evidence>
<evidence type="ECO:0000313" key="6">
    <source>
        <dbReference type="EMBL" id="UNO48630.1"/>
    </source>
</evidence>
<dbReference type="EMBL" id="CP080467">
    <property type="protein sequence ID" value="UNO48630.1"/>
    <property type="molecule type" value="Genomic_DNA"/>
</dbReference>
<dbReference type="NCBIfam" id="TIGR02937">
    <property type="entry name" value="sigma70-ECF"/>
    <property type="match status" value="1"/>
</dbReference>
<protein>
    <submittedName>
        <fullName evidence="6">Sigma-70 family RNA polymerase sigma factor</fullName>
    </submittedName>
</protein>
<reference evidence="7" key="1">
    <citation type="journal article" date="2022" name="G3 (Bethesda)">
        <title>Unveiling the complete genome sequence of Alicyclobacillus acidoterrestris DSM 3922T, a taint-producing strain.</title>
        <authorList>
            <person name="Leonardo I.C."/>
            <person name="Barreto Crespo M.T."/>
            <person name="Gaspar F.B."/>
        </authorList>
    </citation>
    <scope>NUCLEOTIDE SEQUENCE [LARGE SCALE GENOMIC DNA]</scope>
    <source>
        <strain evidence="7">DSM 3922</strain>
    </source>
</reference>
<dbReference type="OrthoDB" id="9794508at2"/>
<evidence type="ECO:0000256" key="2">
    <source>
        <dbReference type="ARBA" id="ARBA00023082"/>
    </source>
</evidence>
<dbReference type="KEGG" id="aaco:K1I37_18525"/>
<proteinExistence type="predicted"/>